<reference evidence="7" key="1">
    <citation type="submission" date="2011-12" db="EMBL/GenBank/DDBJ databases">
        <title>The complete genome of chromosome of Sulfobacillus acidophilus DSM 10332.</title>
        <authorList>
            <person name="Lucas S."/>
            <person name="Han J."/>
            <person name="Lapidus A."/>
            <person name="Bruce D."/>
            <person name="Goodwin L."/>
            <person name="Pitluck S."/>
            <person name="Peters L."/>
            <person name="Kyrpides N."/>
            <person name="Mavromatis K."/>
            <person name="Ivanova N."/>
            <person name="Mikhailova N."/>
            <person name="Chertkov O."/>
            <person name="Saunders E."/>
            <person name="Detter J.C."/>
            <person name="Tapia R."/>
            <person name="Han C."/>
            <person name="Land M."/>
            <person name="Hauser L."/>
            <person name="Markowitz V."/>
            <person name="Cheng J.-F."/>
            <person name="Hugenholtz P."/>
            <person name="Woyke T."/>
            <person name="Wu D."/>
            <person name="Pukall R."/>
            <person name="Gehrich-Schroeter G."/>
            <person name="Schneider S."/>
            <person name="Klenk H.-P."/>
            <person name="Eisen J.A."/>
        </authorList>
    </citation>
    <scope>NUCLEOTIDE SEQUENCE [LARGE SCALE GENOMIC DNA]</scope>
    <source>
        <strain evidence="7">ATCC 700253 / DSM 10332 / NAL</strain>
    </source>
</reference>
<dbReference type="InterPro" id="IPR003593">
    <property type="entry name" value="AAA+_ATPase"/>
</dbReference>
<evidence type="ECO:0000256" key="1">
    <source>
        <dbReference type="ARBA" id="ARBA00005417"/>
    </source>
</evidence>
<keyword evidence="3" id="KW-0547">Nucleotide-binding</keyword>
<dbReference type="InterPro" id="IPR003439">
    <property type="entry name" value="ABC_transporter-like_ATP-bd"/>
</dbReference>
<evidence type="ECO:0000313" key="7">
    <source>
        <dbReference type="Proteomes" id="UP000005439"/>
    </source>
</evidence>
<evidence type="ECO:0000256" key="4">
    <source>
        <dbReference type="ARBA" id="ARBA00022840"/>
    </source>
</evidence>
<dbReference type="STRING" id="679936.Sulac_2342"/>
<accession>G8TUT6</accession>
<evidence type="ECO:0000256" key="3">
    <source>
        <dbReference type="ARBA" id="ARBA00022741"/>
    </source>
</evidence>
<dbReference type="EMBL" id="CP003179">
    <property type="protein sequence ID" value="AEW05810.1"/>
    <property type="molecule type" value="Genomic_DNA"/>
</dbReference>
<dbReference type="PATRIC" id="fig|679936.5.peg.2427"/>
<comment type="similarity">
    <text evidence="1">Belongs to the ABC transporter superfamily.</text>
</comment>
<proteinExistence type="inferred from homology"/>
<dbReference type="Proteomes" id="UP000005439">
    <property type="component" value="Chromosome"/>
</dbReference>
<organism evidence="6 7">
    <name type="scientific">Sulfobacillus acidophilus (strain ATCC 700253 / DSM 10332 / NAL)</name>
    <dbReference type="NCBI Taxonomy" id="679936"/>
    <lineage>
        <taxon>Bacteria</taxon>
        <taxon>Bacillati</taxon>
        <taxon>Bacillota</taxon>
        <taxon>Clostridia</taxon>
        <taxon>Eubacteriales</taxon>
        <taxon>Clostridiales Family XVII. Incertae Sedis</taxon>
        <taxon>Sulfobacillus</taxon>
    </lineage>
</organism>
<keyword evidence="2" id="KW-0813">Transport</keyword>
<dbReference type="PANTHER" id="PTHR43335">
    <property type="entry name" value="ABC TRANSPORTER, ATP-BINDING PROTEIN"/>
    <property type="match status" value="1"/>
</dbReference>
<reference evidence="6 7" key="2">
    <citation type="journal article" date="2012" name="Stand. Genomic Sci.">
        <title>Complete genome sequence of the moderately thermophilic mineral-sulfide-oxidizing firmicute Sulfobacillus acidophilus type strain (NAL(T)).</title>
        <authorList>
            <person name="Anderson I."/>
            <person name="Chertkov O."/>
            <person name="Chen A."/>
            <person name="Saunders E."/>
            <person name="Lapidus A."/>
            <person name="Nolan M."/>
            <person name="Lucas S."/>
            <person name="Hammon N."/>
            <person name="Deshpande S."/>
            <person name="Cheng J.F."/>
            <person name="Han C."/>
            <person name="Tapia R."/>
            <person name="Goodwin L.A."/>
            <person name="Pitluck S."/>
            <person name="Liolios K."/>
            <person name="Pagani I."/>
            <person name="Ivanova N."/>
            <person name="Mikhailova N."/>
            <person name="Pati A."/>
            <person name="Palaniappan K."/>
            <person name="Land M."/>
            <person name="Pan C."/>
            <person name="Rohde M."/>
            <person name="Pukall R."/>
            <person name="Goker M."/>
            <person name="Detter J.C."/>
            <person name="Woyke T."/>
            <person name="Bristow J."/>
            <person name="Eisen J.A."/>
            <person name="Markowitz V."/>
            <person name="Hugenholtz P."/>
            <person name="Kyrpides N.C."/>
            <person name="Klenk H.P."/>
            <person name="Mavromatis K."/>
        </authorList>
    </citation>
    <scope>NUCLEOTIDE SEQUENCE [LARGE SCALE GENOMIC DNA]</scope>
    <source>
        <strain evidence="7">ATCC 700253 / DSM 10332 / NAL</strain>
    </source>
</reference>
<dbReference type="GO" id="GO:0016887">
    <property type="term" value="F:ATP hydrolysis activity"/>
    <property type="evidence" value="ECO:0007669"/>
    <property type="project" value="InterPro"/>
</dbReference>
<dbReference type="InterPro" id="IPR027417">
    <property type="entry name" value="P-loop_NTPase"/>
</dbReference>
<name>G8TUT6_SULAD</name>
<keyword evidence="4" id="KW-0067">ATP-binding</keyword>
<dbReference type="CDD" id="cd03230">
    <property type="entry name" value="ABC_DR_subfamily_A"/>
    <property type="match status" value="1"/>
</dbReference>
<dbReference type="PROSITE" id="PS50893">
    <property type="entry name" value="ABC_TRANSPORTER_2"/>
    <property type="match status" value="1"/>
</dbReference>
<dbReference type="Pfam" id="PF00005">
    <property type="entry name" value="ABC_tran"/>
    <property type="match status" value="1"/>
</dbReference>
<dbReference type="HOGENOM" id="CLU_000604_1_2_9"/>
<dbReference type="Gene3D" id="3.40.50.300">
    <property type="entry name" value="P-loop containing nucleotide triphosphate hydrolases"/>
    <property type="match status" value="1"/>
</dbReference>
<dbReference type="KEGG" id="sap:Sulac_2342"/>
<evidence type="ECO:0000313" key="6">
    <source>
        <dbReference type="EMBL" id="AEW05810.1"/>
    </source>
</evidence>
<evidence type="ECO:0000256" key="2">
    <source>
        <dbReference type="ARBA" id="ARBA00022448"/>
    </source>
</evidence>
<sequence length="303" mass="33579">MKAIQTLGLTKRYGSRLACDQIHLSVTAGEIFGLLGPNGAGKSTLVKMLVGLVRPTAGTARLLGQPFQHVAVRREIGYLPELFRYQAWLTVREVLYFHADLLKKPVTPDIIDQLLAQTGLTGRAADRVKSLSKGLQQRLGLAVALIGRPRLIFLDEPTSALDPVGRYEVGELLKSLRSAGVTIFLNSHLLSDVEKLSDSVALIDQGRVLFQGSLHDAMAGEVTRYRVHIAPLPPPVWETLTARYPVTKESLGSEWVITVNMPRRQMPEFLSWLMEQGAAIYEASATHTSLEEWFLHRLKRGNP</sequence>
<keyword evidence="7" id="KW-1185">Reference proteome</keyword>
<gene>
    <name evidence="6" type="ordered locus">Sulac_2342</name>
</gene>
<dbReference type="GO" id="GO:0005524">
    <property type="term" value="F:ATP binding"/>
    <property type="evidence" value="ECO:0007669"/>
    <property type="project" value="UniProtKB-KW"/>
</dbReference>
<dbReference type="AlphaFoldDB" id="G8TUT6"/>
<dbReference type="SMART" id="SM00382">
    <property type="entry name" value="AAA"/>
    <property type="match status" value="1"/>
</dbReference>
<protein>
    <submittedName>
        <fullName evidence="6">ABC transporter related protein</fullName>
    </submittedName>
</protein>
<dbReference type="SUPFAM" id="SSF52540">
    <property type="entry name" value="P-loop containing nucleoside triphosphate hydrolases"/>
    <property type="match status" value="1"/>
</dbReference>
<feature type="domain" description="ABC transporter" evidence="5">
    <location>
        <begin position="4"/>
        <end position="230"/>
    </location>
</feature>
<evidence type="ECO:0000259" key="5">
    <source>
        <dbReference type="PROSITE" id="PS50893"/>
    </source>
</evidence>